<keyword evidence="1" id="KW-0472">Membrane</keyword>
<proteinExistence type="predicted"/>
<keyword evidence="1" id="KW-0812">Transmembrane</keyword>
<name>A0A0F9B1L2_9ZZZZ</name>
<keyword evidence="1" id="KW-1133">Transmembrane helix</keyword>
<evidence type="ECO:0000256" key="1">
    <source>
        <dbReference type="SAM" id="Phobius"/>
    </source>
</evidence>
<dbReference type="EMBL" id="LAZR01051724">
    <property type="protein sequence ID" value="KKK84554.1"/>
    <property type="molecule type" value="Genomic_DNA"/>
</dbReference>
<comment type="caution">
    <text evidence="2">The sequence shown here is derived from an EMBL/GenBank/DDBJ whole genome shotgun (WGS) entry which is preliminary data.</text>
</comment>
<gene>
    <name evidence="2" type="ORF">LCGC14_2782190</name>
</gene>
<feature type="transmembrane region" description="Helical" evidence="1">
    <location>
        <begin position="6"/>
        <end position="23"/>
    </location>
</feature>
<accession>A0A0F9B1L2</accession>
<protein>
    <submittedName>
        <fullName evidence="2">Uncharacterized protein</fullName>
    </submittedName>
</protein>
<sequence>MEAHEILYLVLAVLGLLFGGAFWRKFDTAVKLLAELAELLQAVSELMATTSEALKNRKVTKSEAVLLLKKWETVTDEFTDVYNILRVLLPASAIKFLFRR</sequence>
<dbReference type="AlphaFoldDB" id="A0A0F9B1L2"/>
<reference evidence="2" key="1">
    <citation type="journal article" date="2015" name="Nature">
        <title>Complex archaea that bridge the gap between prokaryotes and eukaryotes.</title>
        <authorList>
            <person name="Spang A."/>
            <person name="Saw J.H."/>
            <person name="Jorgensen S.L."/>
            <person name="Zaremba-Niedzwiedzka K."/>
            <person name="Martijn J."/>
            <person name="Lind A.E."/>
            <person name="van Eijk R."/>
            <person name="Schleper C."/>
            <person name="Guy L."/>
            <person name="Ettema T.J."/>
        </authorList>
    </citation>
    <scope>NUCLEOTIDE SEQUENCE</scope>
</reference>
<evidence type="ECO:0000313" key="2">
    <source>
        <dbReference type="EMBL" id="KKK84554.1"/>
    </source>
</evidence>
<organism evidence="2">
    <name type="scientific">marine sediment metagenome</name>
    <dbReference type="NCBI Taxonomy" id="412755"/>
    <lineage>
        <taxon>unclassified sequences</taxon>
        <taxon>metagenomes</taxon>
        <taxon>ecological metagenomes</taxon>
    </lineage>
</organism>